<name>A0A679HUI6_9RHOO</name>
<proteinExistence type="inferred from homology"/>
<keyword evidence="2 6" id="KW-0813">Transport</keyword>
<dbReference type="InterPro" id="IPR035958">
    <property type="entry name" value="SecB-like_sf"/>
</dbReference>
<dbReference type="AlphaFoldDB" id="A0A679HUI6"/>
<dbReference type="GO" id="GO:0006457">
    <property type="term" value="P:protein folding"/>
    <property type="evidence" value="ECO:0007669"/>
    <property type="project" value="UniProtKB-UniRule"/>
</dbReference>
<dbReference type="Proteomes" id="UP000463961">
    <property type="component" value="Chromosome"/>
</dbReference>
<comment type="subcellular location">
    <subcellularLocation>
        <location evidence="6">Cytoplasm</location>
    </subcellularLocation>
</comment>
<evidence type="ECO:0000256" key="3">
    <source>
        <dbReference type="ARBA" id="ARBA00022927"/>
    </source>
</evidence>
<evidence type="ECO:0000256" key="5">
    <source>
        <dbReference type="ARBA" id="ARBA00023186"/>
    </source>
</evidence>
<dbReference type="RefSeq" id="WP_162050591.1">
    <property type="nucleotide sequence ID" value="NZ_AP019011.1"/>
</dbReference>
<evidence type="ECO:0000256" key="6">
    <source>
        <dbReference type="HAMAP-Rule" id="MF_00821"/>
    </source>
</evidence>
<evidence type="ECO:0000256" key="4">
    <source>
        <dbReference type="ARBA" id="ARBA00023010"/>
    </source>
</evidence>
<accession>A0A679HUI6</accession>
<dbReference type="GO" id="GO:0051082">
    <property type="term" value="F:unfolded protein binding"/>
    <property type="evidence" value="ECO:0007669"/>
    <property type="project" value="InterPro"/>
</dbReference>
<dbReference type="OrthoDB" id="9795145at2"/>
<dbReference type="InterPro" id="IPR003708">
    <property type="entry name" value="SecB"/>
</dbReference>
<comment type="function">
    <text evidence="6">One of the proteins required for the normal export of preproteins out of the cell cytoplasm. It is a molecular chaperone that binds to a subset of precursor proteins, maintaining them in a translocation-competent state. It also specifically binds to its receptor SecA.</text>
</comment>
<keyword evidence="6" id="KW-0963">Cytoplasm</keyword>
<dbReference type="Gene3D" id="3.10.420.10">
    <property type="entry name" value="SecB-like"/>
    <property type="match status" value="1"/>
</dbReference>
<dbReference type="HAMAP" id="MF_00821">
    <property type="entry name" value="SecB"/>
    <property type="match status" value="1"/>
</dbReference>
<comment type="subunit">
    <text evidence="6">Homotetramer, a dimer of dimers. One homotetramer interacts with 1 SecA dimer.</text>
</comment>
<organism evidence="7 8">
    <name type="scientific">Fluviibacter phosphoraccumulans</name>
    <dbReference type="NCBI Taxonomy" id="1751046"/>
    <lineage>
        <taxon>Bacteria</taxon>
        <taxon>Pseudomonadati</taxon>
        <taxon>Pseudomonadota</taxon>
        <taxon>Betaproteobacteria</taxon>
        <taxon>Rhodocyclales</taxon>
        <taxon>Fluviibacteraceae</taxon>
        <taxon>Fluviibacter</taxon>
    </lineage>
</organism>
<sequence>MADKDQNNEQSAADQQAPAQPMFAIEKLYMRDMSLEVPSGAEVFLQQQAPEVGVQFKTAFTQLGADAFEGILQVTVTAKAENKVYFLIEVQQAGIFRVAGIPEEALRGFLGSAIPNVLFPYAREAVSDASTRAGFPPVLLQPVNFDAMAQAADAQAANEVEAPATVQ</sequence>
<dbReference type="GO" id="GO:0051262">
    <property type="term" value="P:protein tetramerization"/>
    <property type="evidence" value="ECO:0007669"/>
    <property type="project" value="InterPro"/>
</dbReference>
<evidence type="ECO:0000256" key="1">
    <source>
        <dbReference type="ARBA" id="ARBA00009990"/>
    </source>
</evidence>
<dbReference type="PRINTS" id="PR01594">
    <property type="entry name" value="SECBCHAPRONE"/>
</dbReference>
<protein>
    <recommendedName>
        <fullName evidence="6">Protein-export protein SecB</fullName>
    </recommendedName>
</protein>
<evidence type="ECO:0000313" key="7">
    <source>
        <dbReference type="EMBL" id="BBU68634.1"/>
    </source>
</evidence>
<evidence type="ECO:0000256" key="2">
    <source>
        <dbReference type="ARBA" id="ARBA00022448"/>
    </source>
</evidence>
<keyword evidence="4 6" id="KW-0811">Translocation</keyword>
<dbReference type="NCBIfam" id="TIGR00809">
    <property type="entry name" value="secB"/>
    <property type="match status" value="1"/>
</dbReference>
<keyword evidence="3 6" id="KW-0653">Protein transport</keyword>
<evidence type="ECO:0000313" key="8">
    <source>
        <dbReference type="Proteomes" id="UP000463961"/>
    </source>
</evidence>
<keyword evidence="5 6" id="KW-0143">Chaperone</keyword>
<gene>
    <name evidence="6 7" type="primary">secB</name>
    <name evidence="7" type="ORF">ICHIAU1_09170</name>
</gene>
<dbReference type="GO" id="GO:0005737">
    <property type="term" value="C:cytoplasm"/>
    <property type="evidence" value="ECO:0007669"/>
    <property type="project" value="UniProtKB-SubCell"/>
</dbReference>
<keyword evidence="8" id="KW-1185">Reference proteome</keyword>
<dbReference type="EMBL" id="AP022345">
    <property type="protein sequence ID" value="BBU68634.1"/>
    <property type="molecule type" value="Genomic_DNA"/>
</dbReference>
<dbReference type="Pfam" id="PF02556">
    <property type="entry name" value="SecB"/>
    <property type="match status" value="1"/>
</dbReference>
<comment type="similarity">
    <text evidence="1 6">Belongs to the SecB family.</text>
</comment>
<dbReference type="PANTHER" id="PTHR36918">
    <property type="match status" value="1"/>
</dbReference>
<dbReference type="SUPFAM" id="SSF54611">
    <property type="entry name" value="SecB-like"/>
    <property type="match status" value="1"/>
</dbReference>
<reference evidence="8" key="1">
    <citation type="submission" date="2020-01" db="EMBL/GenBank/DDBJ databases">
        <title>Phosphoaccumulans saitamaens gen. nov., sp. nov., a polyphosphate accumulating bacterium isolated from surface river water.</title>
        <authorList>
            <person name="Watanabe K."/>
            <person name="Suda W."/>
        </authorList>
    </citation>
    <scope>NUCLEOTIDE SEQUENCE [LARGE SCALE GENOMIC DNA]</scope>
    <source>
        <strain evidence="8">ICHIAU1</strain>
    </source>
</reference>
<dbReference type="PANTHER" id="PTHR36918:SF1">
    <property type="entry name" value="PROTEIN-EXPORT PROTEIN SECB"/>
    <property type="match status" value="1"/>
</dbReference>
<dbReference type="GO" id="GO:0015031">
    <property type="term" value="P:protein transport"/>
    <property type="evidence" value="ECO:0007669"/>
    <property type="project" value="UniProtKB-UniRule"/>
</dbReference>